<evidence type="ECO:0000256" key="6">
    <source>
        <dbReference type="ARBA" id="ARBA00022918"/>
    </source>
</evidence>
<feature type="domain" description="Reverse transcriptase RNase H-like" evidence="7">
    <location>
        <begin position="41"/>
        <end position="107"/>
    </location>
</feature>
<dbReference type="AlphaFoldDB" id="A0A5N6LVF8"/>
<organism evidence="8 9">
    <name type="scientific">Mikania micrantha</name>
    <name type="common">bitter vine</name>
    <dbReference type="NCBI Taxonomy" id="192012"/>
    <lineage>
        <taxon>Eukaryota</taxon>
        <taxon>Viridiplantae</taxon>
        <taxon>Streptophyta</taxon>
        <taxon>Embryophyta</taxon>
        <taxon>Tracheophyta</taxon>
        <taxon>Spermatophyta</taxon>
        <taxon>Magnoliopsida</taxon>
        <taxon>eudicotyledons</taxon>
        <taxon>Gunneridae</taxon>
        <taxon>Pentapetalae</taxon>
        <taxon>asterids</taxon>
        <taxon>campanulids</taxon>
        <taxon>Asterales</taxon>
        <taxon>Asteraceae</taxon>
        <taxon>Asteroideae</taxon>
        <taxon>Heliantheae alliance</taxon>
        <taxon>Eupatorieae</taxon>
        <taxon>Mikania</taxon>
    </lineage>
</organism>
<dbReference type="GO" id="GO:0003964">
    <property type="term" value="F:RNA-directed DNA polymerase activity"/>
    <property type="evidence" value="ECO:0007669"/>
    <property type="project" value="UniProtKB-KW"/>
</dbReference>
<dbReference type="EMBL" id="SZYD01000018">
    <property type="protein sequence ID" value="KAD2805517.1"/>
    <property type="molecule type" value="Genomic_DNA"/>
</dbReference>
<evidence type="ECO:0000313" key="8">
    <source>
        <dbReference type="EMBL" id="KAD2805517.1"/>
    </source>
</evidence>
<dbReference type="SUPFAM" id="SSF56672">
    <property type="entry name" value="DNA/RNA polymerases"/>
    <property type="match status" value="1"/>
</dbReference>
<keyword evidence="1" id="KW-0808">Transferase</keyword>
<keyword evidence="9" id="KW-1185">Reference proteome</keyword>
<evidence type="ECO:0000256" key="2">
    <source>
        <dbReference type="ARBA" id="ARBA00022695"/>
    </source>
</evidence>
<evidence type="ECO:0000313" key="9">
    <source>
        <dbReference type="Proteomes" id="UP000326396"/>
    </source>
</evidence>
<dbReference type="OrthoDB" id="10055717at2759"/>
<proteinExistence type="predicted"/>
<keyword evidence="6" id="KW-0695">RNA-directed DNA polymerase</keyword>
<keyword evidence="3" id="KW-0540">Nuclease</keyword>
<dbReference type="PANTHER" id="PTHR34072">
    <property type="entry name" value="ENZYMATIC POLYPROTEIN-RELATED"/>
    <property type="match status" value="1"/>
</dbReference>
<dbReference type="InterPro" id="IPR043502">
    <property type="entry name" value="DNA/RNA_pol_sf"/>
</dbReference>
<dbReference type="Proteomes" id="UP000326396">
    <property type="component" value="Linkage Group LG8"/>
</dbReference>
<gene>
    <name evidence="8" type="ORF">E3N88_38894</name>
</gene>
<reference evidence="8 9" key="1">
    <citation type="submission" date="2019-05" db="EMBL/GenBank/DDBJ databases">
        <title>Mikania micrantha, genome provides insights into the molecular mechanism of rapid growth.</title>
        <authorList>
            <person name="Liu B."/>
        </authorList>
    </citation>
    <scope>NUCLEOTIDE SEQUENCE [LARGE SCALE GENOMIC DNA]</scope>
    <source>
        <strain evidence="8">NLD-2019</strain>
        <tissue evidence="8">Leaf</tissue>
    </source>
</reference>
<keyword evidence="5" id="KW-0378">Hydrolase</keyword>
<sequence length="155" mass="17665">MHEGIRVFEGELVSAPILVAPDWSLPFELMCDASDQAVGVTLDDAQENYTTTEKELLAVVFAFDKFRSYLVHSKTTVFTSHSALRFLSAKKDAKPRVIRWSLLLSEFDIEIKEKKGAENVATDHFSWLEDPERSEIREEEIGDSFPHKVIDFEDA</sequence>
<dbReference type="GO" id="GO:0004519">
    <property type="term" value="F:endonuclease activity"/>
    <property type="evidence" value="ECO:0007669"/>
    <property type="project" value="UniProtKB-KW"/>
</dbReference>
<protein>
    <recommendedName>
        <fullName evidence="7">Reverse transcriptase RNase H-like domain-containing protein</fullName>
    </recommendedName>
</protein>
<evidence type="ECO:0000259" key="7">
    <source>
        <dbReference type="Pfam" id="PF17917"/>
    </source>
</evidence>
<evidence type="ECO:0000256" key="5">
    <source>
        <dbReference type="ARBA" id="ARBA00022801"/>
    </source>
</evidence>
<dbReference type="CDD" id="cd09274">
    <property type="entry name" value="RNase_HI_RT_Ty3"/>
    <property type="match status" value="1"/>
</dbReference>
<dbReference type="PANTHER" id="PTHR34072:SF44">
    <property type="entry name" value="RNA-DIRECTED DNA POLYMERASE"/>
    <property type="match status" value="1"/>
</dbReference>
<keyword evidence="4" id="KW-0255">Endonuclease</keyword>
<dbReference type="InterPro" id="IPR041373">
    <property type="entry name" value="RT_RNaseH"/>
</dbReference>
<accession>A0A5N6LVF8</accession>
<dbReference type="GO" id="GO:0016787">
    <property type="term" value="F:hydrolase activity"/>
    <property type="evidence" value="ECO:0007669"/>
    <property type="project" value="UniProtKB-KW"/>
</dbReference>
<dbReference type="Pfam" id="PF17917">
    <property type="entry name" value="RT_RNaseH"/>
    <property type="match status" value="1"/>
</dbReference>
<name>A0A5N6LVF8_9ASTR</name>
<evidence type="ECO:0000256" key="4">
    <source>
        <dbReference type="ARBA" id="ARBA00022759"/>
    </source>
</evidence>
<evidence type="ECO:0000256" key="3">
    <source>
        <dbReference type="ARBA" id="ARBA00022722"/>
    </source>
</evidence>
<comment type="caution">
    <text evidence="8">The sequence shown here is derived from an EMBL/GenBank/DDBJ whole genome shotgun (WGS) entry which is preliminary data.</text>
</comment>
<keyword evidence="2" id="KW-0548">Nucleotidyltransferase</keyword>
<evidence type="ECO:0000256" key="1">
    <source>
        <dbReference type="ARBA" id="ARBA00022679"/>
    </source>
</evidence>